<feature type="compositionally biased region" description="Low complexity" evidence="7">
    <location>
        <begin position="26"/>
        <end position="35"/>
    </location>
</feature>
<dbReference type="Gene3D" id="2.60.200.20">
    <property type="match status" value="1"/>
</dbReference>
<dbReference type="Proteomes" id="UP000242414">
    <property type="component" value="Unassembled WGS sequence"/>
</dbReference>
<evidence type="ECO:0000256" key="6">
    <source>
        <dbReference type="ARBA" id="ARBA00022840"/>
    </source>
</evidence>
<dbReference type="OrthoDB" id="2226524at2759"/>
<keyword evidence="6" id="KW-0067">ATP-binding</keyword>
<dbReference type="SUPFAM" id="SSF49879">
    <property type="entry name" value="SMAD/FHA domain"/>
    <property type="match status" value="1"/>
</dbReference>
<dbReference type="SMART" id="SM00240">
    <property type="entry name" value="FHA"/>
    <property type="match status" value="1"/>
</dbReference>
<comment type="similarity">
    <text evidence="1">Belongs to the protein kinase superfamily. CAMK Ser/Thr protein kinase family. CHEK2 subfamily.</text>
</comment>
<dbReference type="AlphaFoldDB" id="A0A1X0RJJ6"/>
<dbReference type="SMART" id="SM00220">
    <property type="entry name" value="S_TKc"/>
    <property type="match status" value="1"/>
</dbReference>
<dbReference type="InterPro" id="IPR008271">
    <property type="entry name" value="Ser/Thr_kinase_AS"/>
</dbReference>
<feature type="region of interest" description="Disordered" evidence="7">
    <location>
        <begin position="1"/>
        <end position="86"/>
    </location>
</feature>
<dbReference type="InterPro" id="IPR050205">
    <property type="entry name" value="CDPK_Ser/Thr_kinases"/>
</dbReference>
<dbReference type="InterPro" id="IPR008984">
    <property type="entry name" value="SMAD_FHA_dom_sf"/>
</dbReference>
<evidence type="ECO:0000256" key="7">
    <source>
        <dbReference type="SAM" id="MobiDB-lite"/>
    </source>
</evidence>
<dbReference type="PANTHER" id="PTHR24349">
    <property type="entry name" value="SERINE/THREONINE-PROTEIN KINASE"/>
    <property type="match status" value="1"/>
</dbReference>
<dbReference type="Pfam" id="PF00498">
    <property type="entry name" value="FHA"/>
    <property type="match status" value="1"/>
</dbReference>
<accession>A0A1X0RJJ6</accession>
<dbReference type="InterPro" id="IPR000719">
    <property type="entry name" value="Prot_kinase_dom"/>
</dbReference>
<keyword evidence="2" id="KW-0723">Serine/threonine-protein kinase</keyword>
<feature type="compositionally biased region" description="Basic and acidic residues" evidence="7">
    <location>
        <begin position="8"/>
        <end position="17"/>
    </location>
</feature>
<feature type="domain" description="Protein kinase" evidence="8">
    <location>
        <begin position="267"/>
        <end position="533"/>
    </location>
</feature>
<keyword evidence="3" id="KW-0808">Transferase</keyword>
<evidence type="ECO:0000256" key="5">
    <source>
        <dbReference type="ARBA" id="ARBA00022777"/>
    </source>
</evidence>
<sequence length="541" mass="61579">MGQNQSRQDIRKNVKEEDVSELVRCSSDLSISDKSYSSKDKAKKKKSIDSHRGVLHGGIKKKRIHKSGNPDIIRHNATSGSSSSSAISIRSSSSSLFNTDQNEELSIYSSSVEESYFERPKRSVKKLDWESHSDAWAFLHSLNPLTCKSEYLRYQYDTNERPGYLIGTSEACNIRINDEEVQDQHCLIYPEVYVDINNNSRLQVRLRDMRRESTIPIQVNGTNFKPEYTRGSYCLHPNDVIRISNNTLFRIIFAPNKAKIPTFQDDYKLGPVIGMSLYSKIIVANLRKNKDVQHAVKMIRKDSFTSRPETLKQFMQEVAILMSLEKHPGIVGIIKVYDEAEYFHLVMEYFPEGDLYSLIVNSKCLSEEHTRVIFRQLLSAVNFLHQAGVVHRDIKPENILMVSKANLQVKICDFGLAALHKRNLLHSYCGSPSYVAPEIISLQGTTESGYGNSCDIWSLGIVLYVCLCGHPPFYGDEYASIEQKILSGSLDHSEQLPVWNSLSHTVKHLIKRLLKVKPEERPTAAEALSDPWFNIEPIDNE</sequence>
<reference evidence="9" key="1">
    <citation type="journal article" date="2016" name="Proc. Natl. Acad. Sci. U.S.A.">
        <title>Lipid metabolic changes in an early divergent fungus govern the establishment of a mutualistic symbiosis with endobacteria.</title>
        <authorList>
            <person name="Lastovetsky O.A."/>
            <person name="Gaspar M.L."/>
            <person name="Mondo S.J."/>
            <person name="LaButti K.M."/>
            <person name="Sandor L."/>
            <person name="Grigoriev I.V."/>
            <person name="Henry S.A."/>
            <person name="Pawlowska T.E."/>
        </authorList>
    </citation>
    <scope>NUCLEOTIDE SEQUENCE [LARGE SCALE GENOMIC DNA]</scope>
    <source>
        <strain evidence="9">ATCC 52814</strain>
    </source>
</reference>
<dbReference type="GO" id="GO:0004674">
    <property type="term" value="F:protein serine/threonine kinase activity"/>
    <property type="evidence" value="ECO:0007669"/>
    <property type="project" value="UniProtKB-KW"/>
</dbReference>
<dbReference type="Pfam" id="PF00069">
    <property type="entry name" value="Pkinase"/>
    <property type="match status" value="1"/>
</dbReference>
<proteinExistence type="inferred from homology"/>
<keyword evidence="4" id="KW-0547">Nucleotide-binding</keyword>
<dbReference type="Gene3D" id="1.10.510.10">
    <property type="entry name" value="Transferase(Phosphotransferase) domain 1"/>
    <property type="match status" value="1"/>
</dbReference>
<dbReference type="SUPFAM" id="SSF56112">
    <property type="entry name" value="Protein kinase-like (PK-like)"/>
    <property type="match status" value="1"/>
</dbReference>
<name>A0A1X0RJJ6_RHIZD</name>
<dbReference type="CDD" id="cd05117">
    <property type="entry name" value="STKc_CAMK"/>
    <property type="match status" value="1"/>
</dbReference>
<organism evidence="9">
    <name type="scientific">Rhizopus microsporus var. microsporus</name>
    <dbReference type="NCBI Taxonomy" id="86635"/>
    <lineage>
        <taxon>Eukaryota</taxon>
        <taxon>Fungi</taxon>
        <taxon>Fungi incertae sedis</taxon>
        <taxon>Mucoromycota</taxon>
        <taxon>Mucoromycotina</taxon>
        <taxon>Mucoromycetes</taxon>
        <taxon>Mucorales</taxon>
        <taxon>Mucorineae</taxon>
        <taxon>Rhizopodaceae</taxon>
        <taxon>Rhizopus</taxon>
    </lineage>
</organism>
<evidence type="ECO:0000256" key="3">
    <source>
        <dbReference type="ARBA" id="ARBA00022679"/>
    </source>
</evidence>
<evidence type="ECO:0000313" key="9">
    <source>
        <dbReference type="EMBL" id="ORE12068.1"/>
    </source>
</evidence>
<dbReference type="GO" id="GO:0005524">
    <property type="term" value="F:ATP binding"/>
    <property type="evidence" value="ECO:0007669"/>
    <property type="project" value="UniProtKB-KW"/>
</dbReference>
<dbReference type="VEuPathDB" id="FungiDB:BCV72DRAFT_1217"/>
<dbReference type="InterPro" id="IPR000253">
    <property type="entry name" value="FHA_dom"/>
</dbReference>
<dbReference type="CDD" id="cd00060">
    <property type="entry name" value="FHA"/>
    <property type="match status" value="1"/>
</dbReference>
<keyword evidence="5 9" id="KW-0418">Kinase</keyword>
<gene>
    <name evidence="9" type="ORF">BCV72DRAFT_1217</name>
</gene>
<dbReference type="PROSITE" id="PS00108">
    <property type="entry name" value="PROTEIN_KINASE_ST"/>
    <property type="match status" value="1"/>
</dbReference>
<protein>
    <submittedName>
        <fullName evidence="9">Kinase-like protein</fullName>
    </submittedName>
</protein>
<dbReference type="PROSITE" id="PS50011">
    <property type="entry name" value="PROTEIN_KINASE_DOM"/>
    <property type="match status" value="1"/>
</dbReference>
<dbReference type="EMBL" id="KV921853">
    <property type="protein sequence ID" value="ORE12068.1"/>
    <property type="molecule type" value="Genomic_DNA"/>
</dbReference>
<evidence type="ECO:0000256" key="2">
    <source>
        <dbReference type="ARBA" id="ARBA00022527"/>
    </source>
</evidence>
<evidence type="ECO:0000256" key="4">
    <source>
        <dbReference type="ARBA" id="ARBA00022741"/>
    </source>
</evidence>
<evidence type="ECO:0000259" key="8">
    <source>
        <dbReference type="PROSITE" id="PS50011"/>
    </source>
</evidence>
<dbReference type="InterPro" id="IPR011009">
    <property type="entry name" value="Kinase-like_dom_sf"/>
</dbReference>
<dbReference type="FunFam" id="1.10.510.10:FF:000571">
    <property type="entry name" value="Maternal embryonic leucine zipper kinase"/>
    <property type="match status" value="1"/>
</dbReference>
<evidence type="ECO:0000256" key="1">
    <source>
        <dbReference type="ARBA" id="ARBA00005575"/>
    </source>
</evidence>